<keyword evidence="1" id="KW-0812">Transmembrane</keyword>
<proteinExistence type="predicted"/>
<gene>
    <name evidence="2" type="ORF">AC529_10155</name>
</gene>
<evidence type="ECO:0000313" key="3">
    <source>
        <dbReference type="Proteomes" id="UP000074382"/>
    </source>
</evidence>
<name>A0A147KHR1_THECS</name>
<protein>
    <submittedName>
        <fullName evidence="2">Uncharacterized protein</fullName>
    </submittedName>
</protein>
<evidence type="ECO:0000313" key="2">
    <source>
        <dbReference type="EMBL" id="KUP96828.1"/>
    </source>
</evidence>
<dbReference type="AlphaFoldDB" id="A0A147KHR1"/>
<sequence length="67" mass="7880">MSDAYWRRGEEERLEERSREESVFFRLFGCLLLLCFLTFLGYRGYQLVVQGWGLLTGELDKITIVLG</sequence>
<feature type="transmembrane region" description="Helical" evidence="1">
    <location>
        <begin position="23"/>
        <end position="42"/>
    </location>
</feature>
<dbReference type="EMBL" id="LGEM01000071">
    <property type="protein sequence ID" value="KUP96828.1"/>
    <property type="molecule type" value="Genomic_DNA"/>
</dbReference>
<accession>A0A147KHR1</accession>
<organism evidence="2 3">
    <name type="scientific">Thermobifida cellulosilytica TB100</name>
    <dbReference type="NCBI Taxonomy" id="665004"/>
    <lineage>
        <taxon>Bacteria</taxon>
        <taxon>Bacillati</taxon>
        <taxon>Actinomycetota</taxon>
        <taxon>Actinomycetes</taxon>
        <taxon>Streptosporangiales</taxon>
        <taxon>Nocardiopsidaceae</taxon>
        <taxon>Thermobifida</taxon>
    </lineage>
</organism>
<comment type="caution">
    <text evidence="2">The sequence shown here is derived from an EMBL/GenBank/DDBJ whole genome shotgun (WGS) entry which is preliminary data.</text>
</comment>
<dbReference type="Proteomes" id="UP000074382">
    <property type="component" value="Unassembled WGS sequence"/>
</dbReference>
<keyword evidence="1" id="KW-1133">Transmembrane helix</keyword>
<dbReference type="PATRIC" id="fig|665004.4.peg.1607"/>
<keyword evidence="3" id="KW-1185">Reference proteome</keyword>
<evidence type="ECO:0000256" key="1">
    <source>
        <dbReference type="SAM" id="Phobius"/>
    </source>
</evidence>
<reference evidence="3" key="1">
    <citation type="journal article" date="2017" name="Acta Aliment.">
        <title>Plant polysaccharide degrading enzyme system of Thermpbifida cellulosilytica TB100 revealed by de novo genome project data.</title>
        <authorList>
            <person name="Toth A."/>
            <person name="Baka E."/>
            <person name="Luzics S."/>
            <person name="Bata-Vidacs I."/>
            <person name="Nagy I."/>
            <person name="Balint B."/>
            <person name="Herceg R."/>
            <person name="Olasz F."/>
            <person name="Wilk T."/>
            <person name="Nagy T."/>
            <person name="Kriszt B."/>
            <person name="Nagy I."/>
            <person name="Kukolya J."/>
        </authorList>
    </citation>
    <scope>NUCLEOTIDE SEQUENCE [LARGE SCALE GENOMIC DNA]</scope>
    <source>
        <strain evidence="3">TB100</strain>
    </source>
</reference>
<dbReference type="RefSeq" id="WP_068754993.1">
    <property type="nucleotide sequence ID" value="NZ_KQ950181.1"/>
</dbReference>
<keyword evidence="1" id="KW-0472">Membrane</keyword>